<evidence type="ECO:0000313" key="1">
    <source>
        <dbReference type="EMBL" id="RCH99257.1"/>
    </source>
</evidence>
<evidence type="ECO:0000313" key="2">
    <source>
        <dbReference type="Proteomes" id="UP000252139"/>
    </source>
</evidence>
<dbReference type="EMBL" id="PJQL01000135">
    <property type="protein sequence ID" value="RCH99257.1"/>
    <property type="molecule type" value="Genomic_DNA"/>
</dbReference>
<protein>
    <submittedName>
        <fullName evidence="1">Uncharacterized protein</fullName>
    </submittedName>
</protein>
<dbReference type="OrthoDB" id="10296230at2759"/>
<proteinExistence type="predicted"/>
<dbReference type="Proteomes" id="UP000252139">
    <property type="component" value="Unassembled WGS sequence"/>
</dbReference>
<organism evidence="1 2">
    <name type="scientific">Rhizopus azygosporus</name>
    <name type="common">Rhizopus microsporus var. azygosporus</name>
    <dbReference type="NCBI Taxonomy" id="86630"/>
    <lineage>
        <taxon>Eukaryota</taxon>
        <taxon>Fungi</taxon>
        <taxon>Fungi incertae sedis</taxon>
        <taxon>Mucoromycota</taxon>
        <taxon>Mucoromycotina</taxon>
        <taxon>Mucoromycetes</taxon>
        <taxon>Mucorales</taxon>
        <taxon>Mucorineae</taxon>
        <taxon>Rhizopodaceae</taxon>
        <taxon>Rhizopus</taxon>
    </lineage>
</organism>
<comment type="caution">
    <text evidence="1">The sequence shown here is derived from an EMBL/GenBank/DDBJ whole genome shotgun (WGS) entry which is preliminary data.</text>
</comment>
<accession>A0A367KAR2</accession>
<reference evidence="1 2" key="1">
    <citation type="journal article" date="2018" name="G3 (Bethesda)">
        <title>Phylogenetic and Phylogenomic Definition of Rhizopus Species.</title>
        <authorList>
            <person name="Gryganskyi A.P."/>
            <person name="Golan J."/>
            <person name="Dolatabadi S."/>
            <person name="Mondo S."/>
            <person name="Robb S."/>
            <person name="Idnurm A."/>
            <person name="Muszewska A."/>
            <person name="Steczkiewicz K."/>
            <person name="Masonjones S."/>
            <person name="Liao H.L."/>
            <person name="Gajdeczka M.T."/>
            <person name="Anike F."/>
            <person name="Vuek A."/>
            <person name="Anishchenko I.M."/>
            <person name="Voigt K."/>
            <person name="de Hoog G.S."/>
            <person name="Smith M.E."/>
            <person name="Heitman J."/>
            <person name="Vilgalys R."/>
            <person name="Stajich J.E."/>
        </authorList>
    </citation>
    <scope>NUCLEOTIDE SEQUENCE [LARGE SCALE GENOMIC DNA]</scope>
    <source>
        <strain evidence="1 2">CBS 357.93</strain>
    </source>
</reference>
<keyword evidence="2" id="KW-1185">Reference proteome</keyword>
<name>A0A367KAR2_RHIAZ</name>
<gene>
    <name evidence="1" type="ORF">CU097_012716</name>
</gene>
<sequence>MNSKHQKEFKTFGLFFHGSELELYIMVFEDTLSGLQASIIETTNVARNLCEHGRDGGKFDKLQEYYDC</sequence>
<dbReference type="AlphaFoldDB" id="A0A367KAR2"/>